<evidence type="ECO:0000256" key="2">
    <source>
        <dbReference type="SAM" id="Phobius"/>
    </source>
</evidence>
<keyword evidence="2" id="KW-1133">Transmembrane helix</keyword>
<dbReference type="InterPro" id="IPR038072">
    <property type="entry name" value="GspK_central_sf"/>
</dbReference>
<dbReference type="SUPFAM" id="SSF47781">
    <property type="entry name" value="RuvA domain 2-like"/>
    <property type="match status" value="1"/>
</dbReference>
<gene>
    <name evidence="4" type="ORF">C1S65_25165</name>
</gene>
<dbReference type="GO" id="GO:0009306">
    <property type="term" value="P:protein secretion"/>
    <property type="evidence" value="ECO:0007669"/>
    <property type="project" value="InterPro"/>
</dbReference>
<dbReference type="SUPFAM" id="SSF158544">
    <property type="entry name" value="GspK insert domain-like"/>
    <property type="match status" value="1"/>
</dbReference>
<comment type="subcellular location">
    <subcellularLocation>
        <location evidence="1">Cell inner membrane</location>
    </subcellularLocation>
</comment>
<dbReference type="PANTHER" id="PTHR38831:SF1">
    <property type="entry name" value="TYPE II SECRETION SYSTEM PROTEIN K-RELATED"/>
    <property type="match status" value="1"/>
</dbReference>
<dbReference type="InterPro" id="IPR005628">
    <property type="entry name" value="GspK"/>
</dbReference>
<dbReference type="PANTHER" id="PTHR38831">
    <property type="entry name" value="TYPE II SECRETION SYSTEM PROTEIN K"/>
    <property type="match status" value="1"/>
</dbReference>
<reference evidence="4 5" key="1">
    <citation type="submission" date="2018-06" db="EMBL/GenBank/DDBJ databases">
        <title>The genome of Pseudomonas putida NX-1, a lignin degrader.</title>
        <authorList>
            <person name="Xu Z."/>
        </authorList>
    </citation>
    <scope>NUCLEOTIDE SEQUENCE [LARGE SCALE GENOMIC DNA]</scope>
    <source>
        <strain evidence="4 5">NX-1</strain>
    </source>
</reference>
<dbReference type="EMBL" id="CP030750">
    <property type="protein sequence ID" value="AXA27242.1"/>
    <property type="molecule type" value="Genomic_DNA"/>
</dbReference>
<dbReference type="Proteomes" id="UP000251617">
    <property type="component" value="Chromosome"/>
</dbReference>
<keyword evidence="1 2" id="KW-0472">Membrane</keyword>
<evidence type="ECO:0000313" key="4">
    <source>
        <dbReference type="EMBL" id="AXA27242.1"/>
    </source>
</evidence>
<dbReference type="AlphaFoldDB" id="A0AAD0LD98"/>
<dbReference type="InterPro" id="IPR049179">
    <property type="entry name" value="T2SSK_SAM-like_2nd"/>
</dbReference>
<dbReference type="Gene3D" id="1.10.150.320">
    <property type="entry name" value="Photosystem II 12 kDa extrinsic protein"/>
    <property type="match status" value="1"/>
</dbReference>
<dbReference type="Pfam" id="PF03934">
    <property type="entry name" value="T2SSK"/>
    <property type="match status" value="1"/>
</dbReference>
<protein>
    <recommendedName>
        <fullName evidence="1">Type II secretion system protein K</fullName>
    </recommendedName>
</protein>
<feature type="transmembrane region" description="Helical" evidence="2">
    <location>
        <begin position="9"/>
        <end position="29"/>
    </location>
</feature>
<evidence type="ECO:0000259" key="3">
    <source>
        <dbReference type="Pfam" id="PF03934"/>
    </source>
</evidence>
<sequence>MRGTRQEGLALITVLLVMALMVMLIAAMLRDHRLLIASVSGQTEASRGLQVLMAAERQALALLRERLRLDMRVVQAGQSWSKPFEFTLGDVRLRGRVEDLAARINLAALVRSSEPDPVLLARWERLCRALGLVTPDLAMLRGVPLVDVSQLAQLPDVSAEILERLRPWVAVLPAQAGLNINTADRFVLGTLEGVTPAIAQRLVEQRPKDGYASVQAFLGDPLLDGQVATGRGLAVGSRWFGMTLQADFETSRSYLHSEVEVDLDGHRMRVSRRMFSMVRPAGAE</sequence>
<dbReference type="PIRSF" id="PIRSF002786">
    <property type="entry name" value="XcpX"/>
    <property type="match status" value="1"/>
</dbReference>
<keyword evidence="1" id="KW-1003">Cell membrane</keyword>
<keyword evidence="2" id="KW-0812">Transmembrane</keyword>
<keyword evidence="1" id="KW-0997">Cell inner membrane</keyword>
<name>A0AAD0LD98_PSEPU</name>
<organism evidence="4 5">
    <name type="scientific">Pseudomonas putida</name>
    <name type="common">Arthrobacter siderocapsulatus</name>
    <dbReference type="NCBI Taxonomy" id="303"/>
    <lineage>
        <taxon>Bacteria</taxon>
        <taxon>Pseudomonadati</taxon>
        <taxon>Pseudomonadota</taxon>
        <taxon>Gammaproteobacteria</taxon>
        <taxon>Pseudomonadales</taxon>
        <taxon>Pseudomonadaceae</taxon>
        <taxon>Pseudomonas</taxon>
    </lineage>
</organism>
<accession>A0AAD0LD98</accession>
<keyword evidence="1" id="KW-0813">Transport</keyword>
<proteinExistence type="inferred from homology"/>
<dbReference type="Gene3D" id="3.30.1300.30">
    <property type="entry name" value="GSPII I/J protein-like"/>
    <property type="match status" value="1"/>
</dbReference>
<evidence type="ECO:0000256" key="1">
    <source>
        <dbReference type="PIRNR" id="PIRNR002786"/>
    </source>
</evidence>
<evidence type="ECO:0000313" key="5">
    <source>
        <dbReference type="Proteomes" id="UP000251617"/>
    </source>
</evidence>
<dbReference type="GO" id="GO:0005886">
    <property type="term" value="C:plasma membrane"/>
    <property type="evidence" value="ECO:0007669"/>
    <property type="project" value="UniProtKB-SubCell"/>
</dbReference>
<feature type="domain" description="T2SS protein K second SAM-like" evidence="3">
    <location>
        <begin position="178"/>
        <end position="225"/>
    </location>
</feature>
<comment type="similarity">
    <text evidence="1">Belongs to the GSP K family.</text>
</comment>
<dbReference type="InterPro" id="IPR010994">
    <property type="entry name" value="RuvA_2-like"/>
</dbReference>